<dbReference type="EMBL" id="CATOUU010001184">
    <property type="protein sequence ID" value="CAI9978248.1"/>
    <property type="molecule type" value="Genomic_DNA"/>
</dbReference>
<keyword evidence="4" id="KW-1185">Reference proteome</keyword>
<organism evidence="2">
    <name type="scientific">Hexamita inflata</name>
    <dbReference type="NCBI Taxonomy" id="28002"/>
    <lineage>
        <taxon>Eukaryota</taxon>
        <taxon>Metamonada</taxon>
        <taxon>Diplomonadida</taxon>
        <taxon>Hexamitidae</taxon>
        <taxon>Hexamitinae</taxon>
        <taxon>Hexamita</taxon>
    </lineage>
</organism>
<feature type="transmembrane region" description="Helical" evidence="1">
    <location>
        <begin position="75"/>
        <end position="97"/>
    </location>
</feature>
<comment type="caution">
    <text evidence="2">The sequence shown here is derived from an EMBL/GenBank/DDBJ whole genome shotgun (WGS) entry which is preliminary data.</text>
</comment>
<dbReference type="EMBL" id="CAXDID020000353">
    <property type="protein sequence ID" value="CAL6081456.1"/>
    <property type="molecule type" value="Genomic_DNA"/>
</dbReference>
<accession>A0AA86RNW9</accession>
<dbReference type="AlphaFoldDB" id="A0AA86RNW9"/>
<keyword evidence="1" id="KW-1133">Transmembrane helix</keyword>
<reference evidence="2" key="1">
    <citation type="submission" date="2023-06" db="EMBL/GenBank/DDBJ databases">
        <authorList>
            <person name="Kurt Z."/>
        </authorList>
    </citation>
    <scope>NUCLEOTIDE SEQUENCE</scope>
</reference>
<sequence>MIRSFQAKYARKMRTIQWYGAALCQSGQMTDRVNEVITMSVYNSTHIFFVIAAQPPLSSLLSVCRFCQKLQHDHLVLFYILLYIVQIGSLLFSRLLLFQLIRCQNSEATIYVNKWACGLSPRLLRNEQLYELNLVCIQFLPVYERIINQNQWDRKSKNDVEISPKYLVQIIESYKQRLSINKSQIYTVTNMQIIPVQLQFYICVI</sequence>
<evidence type="ECO:0000313" key="2">
    <source>
        <dbReference type="EMBL" id="CAI9978248.1"/>
    </source>
</evidence>
<dbReference type="Proteomes" id="UP001642409">
    <property type="component" value="Unassembled WGS sequence"/>
</dbReference>
<evidence type="ECO:0000313" key="3">
    <source>
        <dbReference type="EMBL" id="CAL6081456.1"/>
    </source>
</evidence>
<evidence type="ECO:0000256" key="1">
    <source>
        <dbReference type="SAM" id="Phobius"/>
    </source>
</evidence>
<evidence type="ECO:0000313" key="4">
    <source>
        <dbReference type="Proteomes" id="UP001642409"/>
    </source>
</evidence>
<protein>
    <submittedName>
        <fullName evidence="3">Hypothetical_protein</fullName>
    </submittedName>
</protein>
<name>A0AA86RNW9_9EUKA</name>
<keyword evidence="1" id="KW-0812">Transmembrane</keyword>
<gene>
    <name evidence="3" type="ORF">HINF_LOCUS60350</name>
    <name evidence="2" type="ORF">HINF_LOCUS65893</name>
</gene>
<keyword evidence="1" id="KW-0472">Membrane</keyword>
<reference evidence="3 4" key="2">
    <citation type="submission" date="2024-07" db="EMBL/GenBank/DDBJ databases">
        <authorList>
            <person name="Akdeniz Z."/>
        </authorList>
    </citation>
    <scope>NUCLEOTIDE SEQUENCE [LARGE SCALE GENOMIC DNA]</scope>
</reference>
<proteinExistence type="predicted"/>